<dbReference type="Pfam" id="PF04608">
    <property type="entry name" value="PgpA"/>
    <property type="match status" value="1"/>
</dbReference>
<keyword evidence="1 2" id="KW-0812">Transmembrane</keyword>
<dbReference type="EMBL" id="JAWXYB010000018">
    <property type="protein sequence ID" value="MDX5930765.1"/>
    <property type="molecule type" value="Genomic_DNA"/>
</dbReference>
<name>A0AAW9DPV3_ACIAO</name>
<reference evidence="4 5" key="1">
    <citation type="submission" date="2023-11" db="EMBL/GenBank/DDBJ databases">
        <title>MicrobeMod: A computational toolkit for identifying prokaryotic methylation and restriction-modification with nanopore sequencing.</title>
        <authorList>
            <person name="Crits-Christoph A."/>
            <person name="Kang S.C."/>
            <person name="Lee H."/>
            <person name="Ostrov N."/>
        </authorList>
    </citation>
    <scope>NUCLEOTIDE SEQUENCE [LARGE SCALE GENOMIC DNA]</scope>
    <source>
        <strain evidence="4 5">DSMZ 700</strain>
    </source>
</reference>
<dbReference type="PANTHER" id="PTHR36305:SF1">
    <property type="entry name" value="PHOSPHATIDYLGLYCEROPHOSPHATASE A"/>
    <property type="match status" value="1"/>
</dbReference>
<keyword evidence="1" id="KW-0460">Magnesium</keyword>
<dbReference type="PIRSF" id="PIRSF006162">
    <property type="entry name" value="PgpA"/>
    <property type="match status" value="1"/>
</dbReference>
<comment type="pathway">
    <text evidence="1">Phospholipid metabolism; phosphatidylglycerol biosynthesis; phosphatidylglycerol from CDP-diacylglycerol: step 2/2.</text>
</comment>
<accession>A0AAW9DPV3</accession>
<evidence type="ECO:0000259" key="3">
    <source>
        <dbReference type="Pfam" id="PF04608"/>
    </source>
</evidence>
<keyword evidence="1" id="KW-1003">Cell membrane</keyword>
<evidence type="ECO:0000256" key="1">
    <source>
        <dbReference type="PIRNR" id="PIRNR006162"/>
    </source>
</evidence>
<evidence type="ECO:0000313" key="5">
    <source>
        <dbReference type="Proteomes" id="UP001279553"/>
    </source>
</evidence>
<dbReference type="GO" id="GO:0009395">
    <property type="term" value="P:phospholipid catabolic process"/>
    <property type="evidence" value="ECO:0007669"/>
    <property type="project" value="UniProtKB-KW"/>
</dbReference>
<proteinExistence type="predicted"/>
<dbReference type="GO" id="GO:0046872">
    <property type="term" value="F:metal ion binding"/>
    <property type="evidence" value="ECO:0007669"/>
    <property type="project" value="UniProtKB-KW"/>
</dbReference>
<comment type="subcellular location">
    <subcellularLocation>
        <location evidence="1">Cell inner membrane</location>
        <topology evidence="1">Multi-pass membrane protein</topology>
    </subcellularLocation>
</comment>
<dbReference type="PROSITE" id="PS51257">
    <property type="entry name" value="PROKAR_LIPOPROTEIN"/>
    <property type="match status" value="1"/>
</dbReference>
<evidence type="ECO:0000256" key="2">
    <source>
        <dbReference type="SAM" id="Phobius"/>
    </source>
</evidence>
<dbReference type="GO" id="GO:0008962">
    <property type="term" value="F:phosphatidylglycerophosphatase activity"/>
    <property type="evidence" value="ECO:0007669"/>
    <property type="project" value="UniProtKB-EC"/>
</dbReference>
<dbReference type="Proteomes" id="UP001279553">
    <property type="component" value="Unassembled WGS sequence"/>
</dbReference>
<dbReference type="PANTHER" id="PTHR36305">
    <property type="entry name" value="PHOSPHATIDYLGLYCEROPHOSPHATASE A"/>
    <property type="match status" value="1"/>
</dbReference>
<keyword evidence="1" id="KW-0378">Hydrolase</keyword>
<feature type="transmembrane region" description="Helical" evidence="2">
    <location>
        <begin position="12"/>
        <end position="37"/>
    </location>
</feature>
<sequence>MRRLATVASSGLGIGFAPWAPGTFGSLLGLLIGCLLLDHGHAPLAAGIVIASVIGLIAIPRTGRATEDPGWIVIDEVAGQMIALLGLPYLTGSGVLLAFLLFRLFDIRKPWPISLADARHDALGVMADDWIAGVFVLVILLVLRQIWPGVGL</sequence>
<comment type="cofactor">
    <cofactor evidence="1">
        <name>Mg(2+)</name>
        <dbReference type="ChEBI" id="CHEBI:18420"/>
    </cofactor>
</comment>
<keyword evidence="1" id="KW-0997">Cell inner membrane</keyword>
<feature type="transmembrane region" description="Helical" evidence="2">
    <location>
        <begin position="44"/>
        <end position="61"/>
    </location>
</feature>
<keyword evidence="1" id="KW-0442">Lipid degradation</keyword>
<evidence type="ECO:0000313" key="4">
    <source>
        <dbReference type="EMBL" id="MDX5930765.1"/>
    </source>
</evidence>
<feature type="domain" description="YutG/PgpA" evidence="3">
    <location>
        <begin position="9"/>
        <end position="143"/>
    </location>
</feature>
<dbReference type="CDD" id="cd06971">
    <property type="entry name" value="PgpA"/>
    <property type="match status" value="1"/>
</dbReference>
<dbReference type="InterPro" id="IPR026037">
    <property type="entry name" value="PgpA"/>
</dbReference>
<dbReference type="SUPFAM" id="SSF101307">
    <property type="entry name" value="YutG-like"/>
    <property type="match status" value="1"/>
</dbReference>
<dbReference type="InterPro" id="IPR036681">
    <property type="entry name" value="PgpA-like_sf"/>
</dbReference>
<organism evidence="4 5">
    <name type="scientific">Acidiphilium acidophilum</name>
    <name type="common">Thiobacillus acidophilus</name>
    <dbReference type="NCBI Taxonomy" id="76588"/>
    <lineage>
        <taxon>Bacteria</taxon>
        <taxon>Pseudomonadati</taxon>
        <taxon>Pseudomonadota</taxon>
        <taxon>Alphaproteobacteria</taxon>
        <taxon>Acetobacterales</taxon>
        <taxon>Acidocellaceae</taxon>
        <taxon>Acidiphilium</taxon>
    </lineage>
</organism>
<keyword evidence="5" id="KW-1185">Reference proteome</keyword>
<dbReference type="InterPro" id="IPR007686">
    <property type="entry name" value="YutG/PgpA"/>
</dbReference>
<protein>
    <recommendedName>
        <fullName evidence="1">Phosphatidylglycerophosphatase A</fullName>
        <ecNumber evidence="1">3.1.3.27</ecNumber>
    </recommendedName>
    <alternativeName>
        <fullName evidence="1">Phosphatidylglycerolphosphate phosphatase A</fullName>
    </alternativeName>
</protein>
<keyword evidence="2" id="KW-1133">Transmembrane helix</keyword>
<comment type="caution">
    <text evidence="4">The sequence shown here is derived from an EMBL/GenBank/DDBJ whole genome shotgun (WGS) entry which is preliminary data.</text>
</comment>
<dbReference type="EC" id="3.1.3.27" evidence="1"/>
<feature type="transmembrane region" description="Helical" evidence="2">
    <location>
        <begin position="123"/>
        <end position="147"/>
    </location>
</feature>
<keyword evidence="1" id="KW-1208">Phospholipid metabolism</keyword>
<gene>
    <name evidence="4" type="ORF">SIL87_08330</name>
</gene>
<keyword evidence="1" id="KW-0443">Lipid metabolism</keyword>
<dbReference type="AlphaFoldDB" id="A0AAW9DPV3"/>
<keyword evidence="1 2" id="KW-0472">Membrane</keyword>
<comment type="function">
    <text evidence="1">Lipid phosphatase which dephosphorylates phosphatidylglycerophosphate (PGP) to phosphatidylglycerol (PG).</text>
</comment>
<keyword evidence="1" id="KW-0595">Phospholipid degradation</keyword>
<keyword evidence="1" id="KW-0479">Metal-binding</keyword>
<dbReference type="GO" id="GO:0005886">
    <property type="term" value="C:plasma membrane"/>
    <property type="evidence" value="ECO:0007669"/>
    <property type="project" value="UniProtKB-SubCell"/>
</dbReference>
<comment type="catalytic activity">
    <reaction evidence="1">
        <text>a 1,2-diacyl-sn-glycero-3-phospho-(1'-sn-glycero-3'-phosphate) + H2O = a 1,2-diacyl-sn-glycero-3-phospho-(1'-sn-glycerol) + phosphate</text>
        <dbReference type="Rhea" id="RHEA:33751"/>
        <dbReference type="ChEBI" id="CHEBI:15377"/>
        <dbReference type="ChEBI" id="CHEBI:43474"/>
        <dbReference type="ChEBI" id="CHEBI:60110"/>
        <dbReference type="ChEBI" id="CHEBI:64716"/>
        <dbReference type="EC" id="3.1.3.27"/>
    </reaction>
</comment>
<feature type="transmembrane region" description="Helical" evidence="2">
    <location>
        <begin position="81"/>
        <end position="102"/>
    </location>
</feature>
<dbReference type="RefSeq" id="WP_319613695.1">
    <property type="nucleotide sequence ID" value="NZ_JAWXYB010000018.1"/>
</dbReference>